<dbReference type="eggNOG" id="ENOG502T1W2">
    <property type="taxonomic scope" value="Eukaryota"/>
</dbReference>
<name>A0BG88_PARTE</name>
<dbReference type="RefSeq" id="XP_001424953.1">
    <property type="nucleotide sequence ID" value="XM_001424916.1"/>
</dbReference>
<gene>
    <name evidence="1" type="ORF">GSPATT00028590001</name>
</gene>
<dbReference type="PANTHER" id="PTHR48100">
    <property type="entry name" value="BROAD-SPECIFICITY PHOSPHATASE YOR283W-RELATED"/>
    <property type="match status" value="1"/>
</dbReference>
<dbReference type="PANTHER" id="PTHR48100:SF1">
    <property type="entry name" value="HISTIDINE PHOSPHATASE FAMILY PROTEIN-RELATED"/>
    <property type="match status" value="1"/>
</dbReference>
<evidence type="ECO:0000313" key="2">
    <source>
        <dbReference type="Proteomes" id="UP000000600"/>
    </source>
</evidence>
<dbReference type="HOGENOM" id="CLU_913532_0_0_1"/>
<sequence>MQQKIVFDTNSLSQICPVEQRESYILLGQKLQEAKDFEDKLHHMNDEDHEWDKLQIQLDCTPHNIKNSKYIIVRHALAWHNYFKRATEFRDRNIYSYELMDPPLHYLGKKQCEKMRPEINQIEFDRVYISPLLRTIQTAQLLFQDHPQKDQIKFILCPHISEKISSQYSIYKWGNLTNILQDVQSESFNQNNSPIKFDISELPFEKEFWQFVLIGKQEKIQGLKPCKEDQEQFLVNKFVKKGQNITLEKTKHAEKRVKVFLEKFKNNQTNSKIGIVSHSQIIKLILSQTNKIVETKIRNGTVIGIDI</sequence>
<dbReference type="Proteomes" id="UP000000600">
    <property type="component" value="Unassembled WGS sequence"/>
</dbReference>
<dbReference type="InterPro" id="IPR013078">
    <property type="entry name" value="His_Pase_superF_clade-1"/>
</dbReference>
<dbReference type="OrthoDB" id="287286at2759"/>
<dbReference type="InterPro" id="IPR029033">
    <property type="entry name" value="His_PPase_superfam"/>
</dbReference>
<protein>
    <recommendedName>
        <fullName evidence="3">Phosphoglycerate mutase family protein</fullName>
    </recommendedName>
</protein>
<dbReference type="OMA" id="DHPQKDQ"/>
<proteinExistence type="predicted"/>
<keyword evidence="2" id="KW-1185">Reference proteome</keyword>
<dbReference type="Pfam" id="PF00300">
    <property type="entry name" value="His_Phos_1"/>
    <property type="match status" value="1"/>
</dbReference>
<dbReference type="GO" id="GO:0005737">
    <property type="term" value="C:cytoplasm"/>
    <property type="evidence" value="ECO:0000318"/>
    <property type="project" value="GO_Central"/>
</dbReference>
<reference evidence="1 2" key="1">
    <citation type="journal article" date="2006" name="Nature">
        <title>Global trends of whole-genome duplications revealed by the ciliate Paramecium tetraurelia.</title>
        <authorList>
            <consortium name="Genoscope"/>
            <person name="Aury J.-M."/>
            <person name="Jaillon O."/>
            <person name="Duret L."/>
            <person name="Noel B."/>
            <person name="Jubin C."/>
            <person name="Porcel B.M."/>
            <person name="Segurens B."/>
            <person name="Daubin V."/>
            <person name="Anthouard V."/>
            <person name="Aiach N."/>
            <person name="Arnaiz O."/>
            <person name="Billaut A."/>
            <person name="Beisson J."/>
            <person name="Blanc I."/>
            <person name="Bouhouche K."/>
            <person name="Camara F."/>
            <person name="Duharcourt S."/>
            <person name="Guigo R."/>
            <person name="Gogendeau D."/>
            <person name="Katinka M."/>
            <person name="Keller A.-M."/>
            <person name="Kissmehl R."/>
            <person name="Klotz C."/>
            <person name="Koll F."/>
            <person name="Le Moue A."/>
            <person name="Lepere C."/>
            <person name="Malinsky S."/>
            <person name="Nowacki M."/>
            <person name="Nowak J.K."/>
            <person name="Plattner H."/>
            <person name="Poulain J."/>
            <person name="Ruiz F."/>
            <person name="Serrano V."/>
            <person name="Zagulski M."/>
            <person name="Dessen P."/>
            <person name="Betermier M."/>
            <person name="Weissenbach J."/>
            <person name="Scarpelli C."/>
            <person name="Schachter V."/>
            <person name="Sperling L."/>
            <person name="Meyer E."/>
            <person name="Cohen J."/>
            <person name="Wincker P."/>
        </authorList>
    </citation>
    <scope>NUCLEOTIDE SEQUENCE [LARGE SCALE GENOMIC DNA]</scope>
    <source>
        <strain evidence="1 2">Stock d4-2</strain>
    </source>
</reference>
<dbReference type="KEGG" id="ptm:GSPATT00028590001"/>
<evidence type="ECO:0008006" key="3">
    <source>
        <dbReference type="Google" id="ProtNLM"/>
    </source>
</evidence>
<dbReference type="GeneID" id="5010737"/>
<dbReference type="GO" id="GO:0016791">
    <property type="term" value="F:phosphatase activity"/>
    <property type="evidence" value="ECO:0000318"/>
    <property type="project" value="GO_Central"/>
</dbReference>
<accession>A0BG88</accession>
<organism evidence="1 2">
    <name type="scientific">Paramecium tetraurelia</name>
    <dbReference type="NCBI Taxonomy" id="5888"/>
    <lineage>
        <taxon>Eukaryota</taxon>
        <taxon>Sar</taxon>
        <taxon>Alveolata</taxon>
        <taxon>Ciliophora</taxon>
        <taxon>Intramacronucleata</taxon>
        <taxon>Oligohymenophorea</taxon>
        <taxon>Peniculida</taxon>
        <taxon>Parameciidae</taxon>
        <taxon>Paramecium</taxon>
    </lineage>
</organism>
<dbReference type="AlphaFoldDB" id="A0BG88"/>
<dbReference type="SUPFAM" id="SSF53254">
    <property type="entry name" value="Phosphoglycerate mutase-like"/>
    <property type="match status" value="1"/>
</dbReference>
<dbReference type="InParanoid" id="A0BG88"/>
<dbReference type="InterPro" id="IPR050275">
    <property type="entry name" value="PGM_Phosphatase"/>
</dbReference>
<dbReference type="CDD" id="cd07067">
    <property type="entry name" value="HP_PGM_like"/>
    <property type="match status" value="1"/>
</dbReference>
<dbReference type="EMBL" id="CT867992">
    <property type="protein sequence ID" value="CAK57555.1"/>
    <property type="molecule type" value="Genomic_DNA"/>
</dbReference>
<dbReference type="Gene3D" id="3.40.50.1240">
    <property type="entry name" value="Phosphoglycerate mutase-like"/>
    <property type="match status" value="1"/>
</dbReference>
<evidence type="ECO:0000313" key="1">
    <source>
        <dbReference type="EMBL" id="CAK57555.1"/>
    </source>
</evidence>